<keyword evidence="4 8" id="KW-0554">One-carbon metabolism</keyword>
<sequence>MSTSMNITLIVAAANNNAIGKNNQMLWYMPEDFKYFKNQTWGLPVLMGRRTFQALESKALPGRLNIILSRDKNFKAEGAVVVSKLDDGFFLAQEHHYNELMVIGGAEIYKLLLPKANKVYLTRIDASFEDADAFFPELDPKQWNKVASFPHEADEKNPYAYVFETWERKK</sequence>
<evidence type="ECO:0000313" key="10">
    <source>
        <dbReference type="EMBL" id="SEA50241.1"/>
    </source>
</evidence>
<dbReference type="PANTHER" id="PTHR48069:SF3">
    <property type="entry name" value="DIHYDROFOLATE REDUCTASE"/>
    <property type="match status" value="1"/>
</dbReference>
<dbReference type="Gene3D" id="3.40.430.10">
    <property type="entry name" value="Dihydrofolate Reductase, subunit A"/>
    <property type="match status" value="1"/>
</dbReference>
<name>A0A1H4BQ12_9BACT</name>
<keyword evidence="11" id="KW-1185">Reference proteome</keyword>
<dbReference type="GO" id="GO:0046655">
    <property type="term" value="P:folic acid metabolic process"/>
    <property type="evidence" value="ECO:0007669"/>
    <property type="project" value="TreeGrafter"/>
</dbReference>
<dbReference type="GO" id="GO:0004146">
    <property type="term" value="F:dihydrofolate reductase activity"/>
    <property type="evidence" value="ECO:0007669"/>
    <property type="project" value="UniProtKB-EC"/>
</dbReference>
<dbReference type="UniPathway" id="UPA00077">
    <property type="reaction ID" value="UER00158"/>
</dbReference>
<evidence type="ECO:0000256" key="7">
    <source>
        <dbReference type="ARBA" id="ARBA00025067"/>
    </source>
</evidence>
<evidence type="ECO:0000256" key="1">
    <source>
        <dbReference type="ARBA" id="ARBA00004903"/>
    </source>
</evidence>
<dbReference type="GO" id="GO:0070401">
    <property type="term" value="F:NADP+ binding"/>
    <property type="evidence" value="ECO:0007669"/>
    <property type="project" value="UniProtKB-ARBA"/>
</dbReference>
<comment type="pathway">
    <text evidence="1 8">Cofactor biosynthesis; tetrahydrofolate biosynthesis; 5,6,7,8-tetrahydrofolate from 7,8-dihydrofolate: step 1/1.</text>
</comment>
<dbReference type="PANTHER" id="PTHR48069">
    <property type="entry name" value="DIHYDROFOLATE REDUCTASE"/>
    <property type="match status" value="1"/>
</dbReference>
<evidence type="ECO:0000256" key="6">
    <source>
        <dbReference type="ARBA" id="ARBA00023002"/>
    </source>
</evidence>
<evidence type="ECO:0000256" key="8">
    <source>
        <dbReference type="PIRNR" id="PIRNR000194"/>
    </source>
</evidence>
<dbReference type="AlphaFoldDB" id="A0A1H4BQ12"/>
<evidence type="ECO:0000256" key="3">
    <source>
        <dbReference type="ARBA" id="ARBA00012856"/>
    </source>
</evidence>
<dbReference type="GO" id="GO:0005829">
    <property type="term" value="C:cytosol"/>
    <property type="evidence" value="ECO:0007669"/>
    <property type="project" value="TreeGrafter"/>
</dbReference>
<protein>
    <recommendedName>
        <fullName evidence="3 8">Dihydrofolate reductase</fullName>
        <ecNumber evidence="3 8">1.5.1.3</ecNumber>
    </recommendedName>
</protein>
<gene>
    <name evidence="10" type="ORF">SAMN05192529_12342</name>
</gene>
<dbReference type="InterPro" id="IPR024072">
    <property type="entry name" value="DHFR-like_dom_sf"/>
</dbReference>
<evidence type="ECO:0000256" key="5">
    <source>
        <dbReference type="ARBA" id="ARBA00022857"/>
    </source>
</evidence>
<proteinExistence type="inferred from homology"/>
<dbReference type="InterPro" id="IPR012259">
    <property type="entry name" value="DHFR"/>
</dbReference>
<dbReference type="GO" id="GO:0046654">
    <property type="term" value="P:tetrahydrofolate biosynthetic process"/>
    <property type="evidence" value="ECO:0007669"/>
    <property type="project" value="UniProtKB-UniPathway"/>
</dbReference>
<dbReference type="STRING" id="551991.SAMN05192529_12342"/>
<dbReference type="PROSITE" id="PS51330">
    <property type="entry name" value="DHFR_2"/>
    <property type="match status" value="1"/>
</dbReference>
<evidence type="ECO:0000256" key="2">
    <source>
        <dbReference type="ARBA" id="ARBA00009539"/>
    </source>
</evidence>
<dbReference type="GO" id="GO:0006730">
    <property type="term" value="P:one-carbon metabolic process"/>
    <property type="evidence" value="ECO:0007669"/>
    <property type="project" value="UniProtKB-KW"/>
</dbReference>
<dbReference type="GO" id="GO:0046452">
    <property type="term" value="P:dihydrofolate metabolic process"/>
    <property type="evidence" value="ECO:0007669"/>
    <property type="project" value="TreeGrafter"/>
</dbReference>
<keyword evidence="6 8" id="KW-0560">Oxidoreductase</keyword>
<comment type="similarity">
    <text evidence="2 8">Belongs to the dihydrofolate reductase family.</text>
</comment>
<comment type="function">
    <text evidence="7 8">Key enzyme in folate metabolism. Catalyzes an essential reaction for de novo glycine and purine synthesis, and for DNA precursor synthesis.</text>
</comment>
<reference evidence="10 11" key="1">
    <citation type="submission" date="2016-10" db="EMBL/GenBank/DDBJ databases">
        <authorList>
            <person name="de Groot N.N."/>
        </authorList>
    </citation>
    <scope>NUCLEOTIDE SEQUENCE [LARGE SCALE GENOMIC DNA]</scope>
    <source>
        <strain evidence="10 11">Vu-144</strain>
    </source>
</reference>
<dbReference type="Proteomes" id="UP000199041">
    <property type="component" value="Unassembled WGS sequence"/>
</dbReference>
<evidence type="ECO:0000313" key="11">
    <source>
        <dbReference type="Proteomes" id="UP000199041"/>
    </source>
</evidence>
<dbReference type="InterPro" id="IPR001796">
    <property type="entry name" value="DHFR_dom"/>
</dbReference>
<accession>A0A1H4BQ12</accession>
<keyword evidence="5 8" id="KW-0521">NADP</keyword>
<dbReference type="EMBL" id="FNQY01000023">
    <property type="protein sequence ID" value="SEA50241.1"/>
    <property type="molecule type" value="Genomic_DNA"/>
</dbReference>
<dbReference type="CDD" id="cd00209">
    <property type="entry name" value="DHFR"/>
    <property type="match status" value="1"/>
</dbReference>
<evidence type="ECO:0000256" key="4">
    <source>
        <dbReference type="ARBA" id="ARBA00022563"/>
    </source>
</evidence>
<dbReference type="SUPFAM" id="SSF53597">
    <property type="entry name" value="Dihydrofolate reductase-like"/>
    <property type="match status" value="1"/>
</dbReference>
<dbReference type="Pfam" id="PF00186">
    <property type="entry name" value="DHFR_1"/>
    <property type="match status" value="1"/>
</dbReference>
<evidence type="ECO:0000259" key="9">
    <source>
        <dbReference type="PROSITE" id="PS51330"/>
    </source>
</evidence>
<feature type="domain" description="DHFR" evidence="9">
    <location>
        <begin position="6"/>
        <end position="168"/>
    </location>
</feature>
<comment type="catalytic activity">
    <reaction evidence="8">
        <text>(6S)-5,6,7,8-tetrahydrofolate + NADP(+) = 7,8-dihydrofolate + NADPH + H(+)</text>
        <dbReference type="Rhea" id="RHEA:15009"/>
        <dbReference type="ChEBI" id="CHEBI:15378"/>
        <dbReference type="ChEBI" id="CHEBI:57451"/>
        <dbReference type="ChEBI" id="CHEBI:57453"/>
        <dbReference type="ChEBI" id="CHEBI:57783"/>
        <dbReference type="ChEBI" id="CHEBI:58349"/>
        <dbReference type="EC" id="1.5.1.3"/>
    </reaction>
</comment>
<dbReference type="RefSeq" id="WP_244518970.1">
    <property type="nucleotide sequence ID" value="NZ_FNQY01000023.1"/>
</dbReference>
<organism evidence="10 11">
    <name type="scientific">Arachidicoccus rhizosphaerae</name>
    <dbReference type="NCBI Taxonomy" id="551991"/>
    <lineage>
        <taxon>Bacteria</taxon>
        <taxon>Pseudomonadati</taxon>
        <taxon>Bacteroidota</taxon>
        <taxon>Chitinophagia</taxon>
        <taxon>Chitinophagales</taxon>
        <taxon>Chitinophagaceae</taxon>
        <taxon>Arachidicoccus</taxon>
    </lineage>
</organism>
<dbReference type="PIRSF" id="PIRSF000194">
    <property type="entry name" value="DHFR"/>
    <property type="match status" value="1"/>
</dbReference>
<dbReference type="EC" id="1.5.1.3" evidence="3 8"/>
<dbReference type="PRINTS" id="PR00070">
    <property type="entry name" value="DHFR"/>
</dbReference>
<dbReference type="FunFam" id="3.40.430.10:FF:000001">
    <property type="entry name" value="Dihydrofolate reductase"/>
    <property type="match status" value="1"/>
</dbReference>